<dbReference type="SUPFAM" id="SSF53756">
    <property type="entry name" value="UDP-Glycosyltransferase/glycogen phosphorylase"/>
    <property type="match status" value="1"/>
</dbReference>
<dbReference type="CDD" id="cd01635">
    <property type="entry name" value="Glycosyltransferase_GTB-type"/>
    <property type="match status" value="1"/>
</dbReference>
<dbReference type="InParanoid" id="A0A1M6HT41"/>
<dbReference type="Proteomes" id="UP000184510">
    <property type="component" value="Unassembled WGS sequence"/>
</dbReference>
<dbReference type="EMBL" id="FQYR01000003">
    <property type="protein sequence ID" value="SHJ25365.1"/>
    <property type="molecule type" value="Genomic_DNA"/>
</dbReference>
<dbReference type="Pfam" id="PF04294">
    <property type="entry name" value="VanW"/>
    <property type="match status" value="1"/>
</dbReference>
<dbReference type="AlphaFoldDB" id="A0A1M6HT41"/>
<protein>
    <submittedName>
        <fullName evidence="2">VanW like protein</fullName>
    </submittedName>
</protein>
<dbReference type="PANTHER" id="PTHR35788">
    <property type="entry name" value="EXPORTED PROTEIN-RELATED"/>
    <property type="match status" value="1"/>
</dbReference>
<proteinExistence type="predicted"/>
<dbReference type="InterPro" id="IPR052913">
    <property type="entry name" value="Glycopeptide_resist_protein"/>
</dbReference>
<dbReference type="Pfam" id="PF00534">
    <property type="entry name" value="Glycos_transf_1"/>
    <property type="match status" value="1"/>
</dbReference>
<evidence type="ECO:0000259" key="1">
    <source>
        <dbReference type="Pfam" id="PF00534"/>
    </source>
</evidence>
<name>A0A1M6HT41_9BACT</name>
<accession>A0A1M6HT41</accession>
<dbReference type="GO" id="GO:0016757">
    <property type="term" value="F:glycosyltransferase activity"/>
    <property type="evidence" value="ECO:0007669"/>
    <property type="project" value="InterPro"/>
</dbReference>
<dbReference type="OrthoDB" id="9797191at2"/>
<dbReference type="STRING" id="1123071.SAMN02745181_1562"/>
<dbReference type="InterPro" id="IPR007391">
    <property type="entry name" value="Vancomycin_resist_VanW"/>
</dbReference>
<sequence>MSLTHTEPTRLSAVIFSCKTTLLKARRAVVDLSSSQLKRHKRIQSSLELPIVSHSHSALWSHDNPAETTLTAGKVQNLRIACRALNLTYIPAGETFSFWKQIGRTTKTKGYVTGRELREGCIIPTLGGGLCQLSNALYDAALKTGSRIIERHAHSQVIPGSLSELNRDATVYWNYVDLRFTTSFDLLIEAKLTKDQLIITFRGTPPGPLKESKPEKQESPQIPIGNCYSCNVTSCFRNAPQTPDAIRFGKTAALVDAVTPEFKKYIMQRLNQGDHLLSPISTRFFPSYLWSAPKNVAVKQCPLTAIKKAIQLRRIPKQGKALQETLLRYDRLLAESYAKKLDYSVSHLIISINLLPHLWEAGVLGGRTFDVLAHRSPISKIQEQLNQAHLLHPQSTTLTDFRAVEKYLKLEQEALLHANRIISPHSYICGQFENHQQLDWIAPAPQPVTVRTNSRKKIFFPASALGRKGIYELVEALKDKDIELLILGNADEGSSCPLGKFNWRKASISDMADCDLVILPAHVEHSPRPLLRALSLGIQVIATKACGLPEQKNLMLLDSPDDLVREIDKFLI</sequence>
<dbReference type="RefSeq" id="WP_143183175.1">
    <property type="nucleotide sequence ID" value="NZ_FQYR01000003.1"/>
</dbReference>
<evidence type="ECO:0000313" key="3">
    <source>
        <dbReference type="Proteomes" id="UP000184510"/>
    </source>
</evidence>
<dbReference type="InterPro" id="IPR001296">
    <property type="entry name" value="Glyco_trans_1"/>
</dbReference>
<gene>
    <name evidence="2" type="ORF">SAMN02745181_1562</name>
</gene>
<dbReference type="Gene3D" id="3.40.50.2000">
    <property type="entry name" value="Glycogen Phosphorylase B"/>
    <property type="match status" value="1"/>
</dbReference>
<dbReference type="PANTHER" id="PTHR35788:SF1">
    <property type="entry name" value="EXPORTED PROTEIN"/>
    <property type="match status" value="1"/>
</dbReference>
<organism evidence="2 3">
    <name type="scientific">Rubritalea squalenifaciens DSM 18772</name>
    <dbReference type="NCBI Taxonomy" id="1123071"/>
    <lineage>
        <taxon>Bacteria</taxon>
        <taxon>Pseudomonadati</taxon>
        <taxon>Verrucomicrobiota</taxon>
        <taxon>Verrucomicrobiia</taxon>
        <taxon>Verrucomicrobiales</taxon>
        <taxon>Rubritaleaceae</taxon>
        <taxon>Rubritalea</taxon>
    </lineage>
</organism>
<feature type="domain" description="Glycosyl transferase family 1" evidence="1">
    <location>
        <begin position="454"/>
        <end position="551"/>
    </location>
</feature>
<reference evidence="2 3" key="1">
    <citation type="submission" date="2016-11" db="EMBL/GenBank/DDBJ databases">
        <authorList>
            <person name="Jaros S."/>
            <person name="Januszkiewicz K."/>
            <person name="Wedrychowicz H."/>
        </authorList>
    </citation>
    <scope>NUCLEOTIDE SEQUENCE [LARGE SCALE GENOMIC DNA]</scope>
    <source>
        <strain evidence="2 3">DSM 18772</strain>
    </source>
</reference>
<keyword evidence="3" id="KW-1185">Reference proteome</keyword>
<evidence type="ECO:0000313" key="2">
    <source>
        <dbReference type="EMBL" id="SHJ25365.1"/>
    </source>
</evidence>